<keyword evidence="3" id="KW-0731">Sigma factor</keyword>
<dbReference type="CDD" id="cd06171">
    <property type="entry name" value="Sigma70_r4"/>
    <property type="match status" value="1"/>
</dbReference>
<evidence type="ECO:0000256" key="4">
    <source>
        <dbReference type="ARBA" id="ARBA00023125"/>
    </source>
</evidence>
<dbReference type="GO" id="GO:0003677">
    <property type="term" value="F:DNA binding"/>
    <property type="evidence" value="ECO:0007669"/>
    <property type="project" value="UniProtKB-KW"/>
</dbReference>
<dbReference type="EMBL" id="SWVK01000024">
    <property type="protein sequence ID" value="NFN36474.1"/>
    <property type="molecule type" value="Genomic_DNA"/>
</dbReference>
<dbReference type="NCBIfam" id="TIGR02937">
    <property type="entry name" value="sigma70-ECF"/>
    <property type="match status" value="1"/>
</dbReference>
<comment type="caution">
    <text evidence="8">The sequence shown here is derived from an EMBL/GenBank/DDBJ whole genome shotgun (WGS) entry which is preliminary data.</text>
</comment>
<evidence type="ECO:0000256" key="2">
    <source>
        <dbReference type="ARBA" id="ARBA00023015"/>
    </source>
</evidence>
<evidence type="ECO:0000256" key="3">
    <source>
        <dbReference type="ARBA" id="ARBA00023082"/>
    </source>
</evidence>
<comment type="similarity">
    <text evidence="1">Belongs to the sigma-70 factor family. ECF subfamily.</text>
</comment>
<dbReference type="InterPro" id="IPR013324">
    <property type="entry name" value="RNA_pol_sigma_r3/r4-like"/>
</dbReference>
<feature type="domain" description="RNA polymerase sigma-70 region 2" evidence="6">
    <location>
        <begin position="28"/>
        <end position="96"/>
    </location>
</feature>
<name>A0A0M1LU84_CLOBO</name>
<dbReference type="InterPro" id="IPR039425">
    <property type="entry name" value="RNA_pol_sigma-70-like"/>
</dbReference>
<dbReference type="GO" id="GO:0016987">
    <property type="term" value="F:sigma factor activity"/>
    <property type="evidence" value="ECO:0007669"/>
    <property type="project" value="UniProtKB-KW"/>
</dbReference>
<evidence type="ECO:0000313" key="10">
    <source>
        <dbReference type="Proteomes" id="UP000473681"/>
    </source>
</evidence>
<dbReference type="PANTHER" id="PTHR43133:SF57">
    <property type="entry name" value="RNA POLYMERASE SIGMA-70 FACTOR"/>
    <property type="match status" value="1"/>
</dbReference>
<sequence length="190" mass="22190">MGTVNCKKDGDEIKISSKEVTVDKFTQIYDTYYKRVFKYICYRINDQHEAEELCSKIFERIIIKYSSFGGNEDSLDSWIFTIARNTITDHYRSKTKRFHFSLDYIIDMISPKPSLDELILTKENNSYLFQALGKLNERERSVVSLKYGAVLKNTEIAKIMELSESNVSVILCRSLKKLKKILVSEGFKYE</sequence>
<dbReference type="EMBL" id="SWOV01000041">
    <property type="protein sequence ID" value="NFF88860.1"/>
    <property type="molecule type" value="Genomic_DNA"/>
</dbReference>
<evidence type="ECO:0000259" key="6">
    <source>
        <dbReference type="Pfam" id="PF04542"/>
    </source>
</evidence>
<dbReference type="Proteomes" id="UP000476820">
    <property type="component" value="Unassembled WGS sequence"/>
</dbReference>
<keyword evidence="5" id="KW-0804">Transcription</keyword>
<dbReference type="InterPro" id="IPR013325">
    <property type="entry name" value="RNA_pol_sigma_r2"/>
</dbReference>
<accession>A0A0M1LU84</accession>
<proteinExistence type="inferred from homology"/>
<evidence type="ECO:0000313" key="9">
    <source>
        <dbReference type="EMBL" id="NFN36474.1"/>
    </source>
</evidence>
<dbReference type="InterPro" id="IPR007630">
    <property type="entry name" value="RNA_pol_sigma70_r4"/>
</dbReference>
<dbReference type="Gene3D" id="1.10.10.10">
    <property type="entry name" value="Winged helix-like DNA-binding domain superfamily/Winged helix DNA-binding domain"/>
    <property type="match status" value="1"/>
</dbReference>
<feature type="domain" description="RNA polymerase sigma-70 region 4" evidence="7">
    <location>
        <begin position="131"/>
        <end position="180"/>
    </location>
</feature>
<dbReference type="Pfam" id="PF04542">
    <property type="entry name" value="Sigma70_r2"/>
    <property type="match status" value="1"/>
</dbReference>
<evidence type="ECO:0000259" key="7">
    <source>
        <dbReference type="Pfam" id="PF04545"/>
    </source>
</evidence>
<dbReference type="Gene3D" id="1.10.1740.10">
    <property type="match status" value="1"/>
</dbReference>
<dbReference type="RefSeq" id="WP_053342558.1">
    <property type="nucleotide sequence ID" value="NZ_JACBDB010000001.1"/>
</dbReference>
<evidence type="ECO:0000256" key="5">
    <source>
        <dbReference type="ARBA" id="ARBA00023163"/>
    </source>
</evidence>
<dbReference type="SUPFAM" id="SSF88659">
    <property type="entry name" value="Sigma3 and sigma4 domains of RNA polymerase sigma factors"/>
    <property type="match status" value="1"/>
</dbReference>
<reference evidence="10 11" key="1">
    <citation type="submission" date="2019-04" db="EMBL/GenBank/DDBJ databases">
        <title>Genome sequencing of Clostridium botulinum Groups I-IV and Clostridium butyricum.</title>
        <authorList>
            <person name="Brunt J."/>
            <person name="Van Vliet A.H.M."/>
            <person name="Stringer S.C."/>
            <person name="Carter A.T."/>
            <person name="Peck M.W."/>
        </authorList>
    </citation>
    <scope>NUCLEOTIDE SEQUENCE [LARGE SCALE GENOMIC DNA]</scope>
    <source>
        <strain evidence="8 11">1605</strain>
        <strain evidence="9 10">CB-K-33E</strain>
    </source>
</reference>
<evidence type="ECO:0000313" key="11">
    <source>
        <dbReference type="Proteomes" id="UP000476820"/>
    </source>
</evidence>
<dbReference type="AlphaFoldDB" id="A0A0M1LU84"/>
<dbReference type="GO" id="GO:0006352">
    <property type="term" value="P:DNA-templated transcription initiation"/>
    <property type="evidence" value="ECO:0007669"/>
    <property type="project" value="InterPro"/>
</dbReference>
<gene>
    <name evidence="8" type="ORF">FC774_13450</name>
    <name evidence="9" type="ORF">FDB51_15420</name>
</gene>
<dbReference type="Proteomes" id="UP000473681">
    <property type="component" value="Unassembled WGS sequence"/>
</dbReference>
<dbReference type="OrthoDB" id="9784984at2"/>
<dbReference type="Pfam" id="PF04545">
    <property type="entry name" value="Sigma70_r4"/>
    <property type="match status" value="1"/>
</dbReference>
<keyword evidence="2" id="KW-0805">Transcription regulation</keyword>
<dbReference type="InterPro" id="IPR036388">
    <property type="entry name" value="WH-like_DNA-bd_sf"/>
</dbReference>
<protein>
    <submittedName>
        <fullName evidence="8">Sigma-70 family RNA polymerase sigma factor</fullName>
    </submittedName>
</protein>
<organism evidence="8 11">
    <name type="scientific">Clostridium botulinum</name>
    <dbReference type="NCBI Taxonomy" id="1491"/>
    <lineage>
        <taxon>Bacteria</taxon>
        <taxon>Bacillati</taxon>
        <taxon>Bacillota</taxon>
        <taxon>Clostridia</taxon>
        <taxon>Eubacteriales</taxon>
        <taxon>Clostridiaceae</taxon>
        <taxon>Clostridium</taxon>
    </lineage>
</organism>
<dbReference type="InterPro" id="IPR007627">
    <property type="entry name" value="RNA_pol_sigma70_r2"/>
</dbReference>
<dbReference type="InterPro" id="IPR014284">
    <property type="entry name" value="RNA_pol_sigma-70_dom"/>
</dbReference>
<keyword evidence="4" id="KW-0238">DNA-binding</keyword>
<evidence type="ECO:0000313" key="8">
    <source>
        <dbReference type="EMBL" id="NFF88860.1"/>
    </source>
</evidence>
<dbReference type="SUPFAM" id="SSF88946">
    <property type="entry name" value="Sigma2 domain of RNA polymerase sigma factors"/>
    <property type="match status" value="1"/>
</dbReference>
<dbReference type="PANTHER" id="PTHR43133">
    <property type="entry name" value="RNA POLYMERASE ECF-TYPE SIGMA FACTO"/>
    <property type="match status" value="1"/>
</dbReference>
<evidence type="ECO:0000256" key="1">
    <source>
        <dbReference type="ARBA" id="ARBA00010641"/>
    </source>
</evidence>